<evidence type="ECO:0000313" key="2">
    <source>
        <dbReference type="Proteomes" id="UP000319342"/>
    </source>
</evidence>
<dbReference type="SUPFAM" id="SSF47240">
    <property type="entry name" value="Ferritin-like"/>
    <property type="match status" value="1"/>
</dbReference>
<accession>A0A518D248</accession>
<dbReference type="CDD" id="cd00657">
    <property type="entry name" value="Ferritin_like"/>
    <property type="match status" value="1"/>
</dbReference>
<proteinExistence type="predicted"/>
<name>A0A518D248_9BACT</name>
<keyword evidence="2" id="KW-1185">Reference proteome</keyword>
<dbReference type="EMBL" id="CP036290">
    <property type="protein sequence ID" value="QDU85515.1"/>
    <property type="molecule type" value="Genomic_DNA"/>
</dbReference>
<sequence length="154" mass="17506">MVAAAPLVRDMRQSLRSELGAFSLYSLLPRVTRDAEVRRLLAELRRDETEIIARVSQLTTELGGTPEHSRWTRSLVAWGLVIATPVIGVRFSLRLCCEAASTVSRWYAEYAAFCYSLGDRDRVQRFSDLSMTKRIHATRLRTFVDNLPMRGGED</sequence>
<dbReference type="InterPro" id="IPR009078">
    <property type="entry name" value="Ferritin-like_SF"/>
</dbReference>
<reference evidence="1 2" key="1">
    <citation type="submission" date="2019-02" db="EMBL/GenBank/DDBJ databases">
        <title>Deep-cultivation of Planctomycetes and their phenomic and genomic characterization uncovers novel biology.</title>
        <authorList>
            <person name="Wiegand S."/>
            <person name="Jogler M."/>
            <person name="Boedeker C."/>
            <person name="Pinto D."/>
            <person name="Vollmers J."/>
            <person name="Rivas-Marin E."/>
            <person name="Kohn T."/>
            <person name="Peeters S.H."/>
            <person name="Heuer A."/>
            <person name="Rast P."/>
            <person name="Oberbeckmann S."/>
            <person name="Bunk B."/>
            <person name="Jeske O."/>
            <person name="Meyerdierks A."/>
            <person name="Storesund J.E."/>
            <person name="Kallscheuer N."/>
            <person name="Luecker S."/>
            <person name="Lage O.M."/>
            <person name="Pohl T."/>
            <person name="Merkel B.J."/>
            <person name="Hornburger P."/>
            <person name="Mueller R.-W."/>
            <person name="Bruemmer F."/>
            <person name="Labrenz M."/>
            <person name="Spormann A.M."/>
            <person name="Op den Camp H."/>
            <person name="Overmann J."/>
            <person name="Amann R."/>
            <person name="Jetten M.S.M."/>
            <person name="Mascher T."/>
            <person name="Medema M.H."/>
            <person name="Devos D.P."/>
            <person name="Kaster A.-K."/>
            <person name="Ovreas L."/>
            <person name="Rohde M."/>
            <person name="Galperin M.Y."/>
            <person name="Jogler C."/>
        </authorList>
    </citation>
    <scope>NUCLEOTIDE SEQUENCE [LARGE SCALE GENOMIC DNA]</scope>
    <source>
        <strain evidence="1 2">Pla163</strain>
    </source>
</reference>
<dbReference type="Proteomes" id="UP000319342">
    <property type="component" value="Chromosome"/>
</dbReference>
<protein>
    <submittedName>
        <fullName evidence="1">Uncharacterized protein</fullName>
    </submittedName>
</protein>
<dbReference type="AlphaFoldDB" id="A0A518D248"/>
<organism evidence="1 2">
    <name type="scientific">Rohdeia mirabilis</name>
    <dbReference type="NCBI Taxonomy" id="2528008"/>
    <lineage>
        <taxon>Bacteria</taxon>
        <taxon>Pseudomonadati</taxon>
        <taxon>Planctomycetota</taxon>
        <taxon>Planctomycetia</taxon>
        <taxon>Planctomycetia incertae sedis</taxon>
        <taxon>Rohdeia</taxon>
    </lineage>
</organism>
<gene>
    <name evidence="1" type="ORF">Pla163_26470</name>
</gene>
<evidence type="ECO:0000313" key="1">
    <source>
        <dbReference type="EMBL" id="QDU85515.1"/>
    </source>
</evidence>